<dbReference type="Gene3D" id="3.60.21.10">
    <property type="match status" value="1"/>
</dbReference>
<dbReference type="EC" id="3.1.4.-" evidence="2"/>
<name>A0A2A7B558_9FIRM</name>
<dbReference type="EMBL" id="NOUV01000014">
    <property type="protein sequence ID" value="PDX86540.1"/>
    <property type="molecule type" value="Genomic_DNA"/>
</dbReference>
<keyword evidence="2" id="KW-0479">Metal-binding</keyword>
<feature type="domain" description="Calcineurin-like phosphoesterase" evidence="3">
    <location>
        <begin position="1"/>
        <end position="162"/>
    </location>
</feature>
<dbReference type="GO" id="GO:0016787">
    <property type="term" value="F:hydrolase activity"/>
    <property type="evidence" value="ECO:0007669"/>
    <property type="project" value="UniProtKB-UniRule"/>
</dbReference>
<dbReference type="Pfam" id="PF12850">
    <property type="entry name" value="Metallophos_2"/>
    <property type="match status" value="1"/>
</dbReference>
<dbReference type="NCBIfam" id="TIGR00040">
    <property type="entry name" value="yfcE"/>
    <property type="match status" value="1"/>
</dbReference>
<dbReference type="NCBIfam" id="NF006988">
    <property type="entry name" value="PRK09453.1"/>
    <property type="match status" value="1"/>
</dbReference>
<evidence type="ECO:0000313" key="5">
    <source>
        <dbReference type="Proteomes" id="UP000220904"/>
    </source>
</evidence>
<accession>A0A2A7B558</accession>
<dbReference type="AlphaFoldDB" id="A0A2A7B558"/>
<dbReference type="InterPro" id="IPR024654">
    <property type="entry name" value="Calcineurin-like_PHP_lpxH"/>
</dbReference>
<protein>
    <recommendedName>
        <fullName evidence="2">Phosphoesterase</fullName>
        <ecNumber evidence="2">3.1.4.-</ecNumber>
    </recommendedName>
</protein>
<evidence type="ECO:0000256" key="1">
    <source>
        <dbReference type="ARBA" id="ARBA00008950"/>
    </source>
</evidence>
<gene>
    <name evidence="4" type="ORF">CHR60_07280</name>
</gene>
<comment type="cofactor">
    <cofactor evidence="2">
        <name>a divalent metal cation</name>
        <dbReference type="ChEBI" id="CHEBI:60240"/>
    </cofactor>
</comment>
<evidence type="ECO:0000259" key="3">
    <source>
        <dbReference type="Pfam" id="PF12850"/>
    </source>
</evidence>
<proteinExistence type="inferred from homology"/>
<evidence type="ECO:0000256" key="2">
    <source>
        <dbReference type="RuleBase" id="RU362039"/>
    </source>
</evidence>
<dbReference type="SUPFAM" id="SSF56300">
    <property type="entry name" value="Metallo-dependent phosphatases"/>
    <property type="match status" value="1"/>
</dbReference>
<sequence>MKWMIASDLHGSAKYCRQMVEAFEREGADRLLLLGDLLYHGPRNDLPDGYAPKEVIPLLNGLKPKLCCVRGNCEAEVDQMVLSFPVMADYCILPVGEKLVYATHGHIYNKKNLPPLAPGDVLLHGHTHVPAWESFGDGNLYLNPGSLSIPKENSPHSYMTLEDSIFQWKELASGEVYHEIVL</sequence>
<dbReference type="Proteomes" id="UP000220904">
    <property type="component" value="Unassembled WGS sequence"/>
</dbReference>
<evidence type="ECO:0000313" key="4">
    <source>
        <dbReference type="EMBL" id="PDX86540.1"/>
    </source>
</evidence>
<comment type="caution">
    <text evidence="4">The sequence shown here is derived from an EMBL/GenBank/DDBJ whole genome shotgun (WGS) entry which is preliminary data.</text>
</comment>
<dbReference type="InterPro" id="IPR000979">
    <property type="entry name" value="Phosphodiesterase_MJ0936/Vps29"/>
</dbReference>
<dbReference type="RefSeq" id="WP_097792412.1">
    <property type="nucleotide sequence ID" value="NZ_NOUV01000014.1"/>
</dbReference>
<dbReference type="OrthoDB" id="9800565at2"/>
<reference evidence="4 5" key="1">
    <citation type="journal article" date="2017" name="Front. Microbiol.">
        <title>New Insights into the Diversity of the Genus Faecalibacterium.</title>
        <authorList>
            <person name="Benevides L."/>
            <person name="Burman S."/>
            <person name="Martin R."/>
            <person name="Robert V."/>
            <person name="Thomas M."/>
            <person name="Miquel S."/>
            <person name="Chain F."/>
            <person name="Sokol H."/>
            <person name="Bermudez-Humaran L.G."/>
            <person name="Morrison M."/>
            <person name="Langella P."/>
            <person name="Azevedo V.A."/>
            <person name="Chatel J.M."/>
            <person name="Soares S."/>
        </authorList>
    </citation>
    <scope>NUCLEOTIDE SEQUENCE [LARGE SCALE GENOMIC DNA]</scope>
    <source>
        <strain evidence="4 5">AHMP21</strain>
    </source>
</reference>
<organism evidence="4 5">
    <name type="scientific">Faecalibacterium prausnitzii</name>
    <dbReference type="NCBI Taxonomy" id="853"/>
    <lineage>
        <taxon>Bacteria</taxon>
        <taxon>Bacillati</taxon>
        <taxon>Bacillota</taxon>
        <taxon>Clostridia</taxon>
        <taxon>Eubacteriales</taxon>
        <taxon>Oscillospiraceae</taxon>
        <taxon>Faecalibacterium</taxon>
    </lineage>
</organism>
<dbReference type="InterPro" id="IPR029052">
    <property type="entry name" value="Metallo-depent_PP-like"/>
</dbReference>
<comment type="similarity">
    <text evidence="1 2">Belongs to the metallophosphoesterase superfamily. YfcE family.</text>
</comment>
<dbReference type="GO" id="GO:0046872">
    <property type="term" value="F:metal ion binding"/>
    <property type="evidence" value="ECO:0007669"/>
    <property type="project" value="UniProtKB-KW"/>
</dbReference>